<proteinExistence type="predicted"/>
<keyword evidence="2" id="KW-1185">Reference proteome</keyword>
<evidence type="ECO:0000313" key="1">
    <source>
        <dbReference type="EMBL" id="CUR51667.1"/>
    </source>
</evidence>
<organism evidence="1 2">
    <name type="scientific">Nitrosotalea devaniterrae</name>
    <dbReference type="NCBI Taxonomy" id="1078905"/>
    <lineage>
        <taxon>Archaea</taxon>
        <taxon>Nitrososphaerota</taxon>
        <taxon>Nitrososphaeria</taxon>
        <taxon>Nitrosotaleales</taxon>
        <taxon>Nitrosotaleaceae</taxon>
        <taxon>Nitrosotalea</taxon>
    </lineage>
</organism>
<accession>A0A128A2X7</accession>
<sequence length="106" mass="12049">MSELVQYQIQQLVDNGQTVQLTLVEDVQTEPVSQKQLMLDAINQKLDPELRDQIAPFIEAILQAQPTIAIKSYAQTSIVITMPKRRYERMGSPAVGQRLEINIKKI</sequence>
<dbReference type="KEGG" id="ndv:NDEV_0902"/>
<dbReference type="AlphaFoldDB" id="A0A128A2X7"/>
<gene>
    <name evidence="1" type="ORF">NDEV_0902</name>
</gene>
<dbReference type="EMBL" id="LN890280">
    <property type="protein sequence ID" value="CUR51667.1"/>
    <property type="molecule type" value="Genomic_DNA"/>
</dbReference>
<protein>
    <submittedName>
        <fullName evidence="1">Uncharacterized protein</fullName>
    </submittedName>
</protein>
<name>A0A128A2X7_9ARCH</name>
<evidence type="ECO:0000313" key="2">
    <source>
        <dbReference type="Proteomes" id="UP000196239"/>
    </source>
</evidence>
<reference evidence="2" key="1">
    <citation type="submission" date="2015-10" db="EMBL/GenBank/DDBJ databases">
        <authorList>
            <person name="Lehtovirta-Morley L.E."/>
            <person name="Vieille C."/>
        </authorList>
    </citation>
    <scope>NUCLEOTIDE SEQUENCE [LARGE SCALE GENOMIC DNA]</scope>
</reference>
<dbReference type="Proteomes" id="UP000196239">
    <property type="component" value="Chromosome 1"/>
</dbReference>